<dbReference type="EMBL" id="CP012673">
    <property type="protein sequence ID" value="AUX44673.1"/>
    <property type="molecule type" value="Genomic_DNA"/>
</dbReference>
<evidence type="ECO:0000256" key="3">
    <source>
        <dbReference type="RuleBase" id="RU003457"/>
    </source>
</evidence>
<evidence type="ECO:0000256" key="2">
    <source>
        <dbReference type="PIRSR" id="PIRSR006232-1"/>
    </source>
</evidence>
<organism evidence="6 7">
    <name type="scientific">Sorangium cellulosum</name>
    <name type="common">Polyangium cellulosum</name>
    <dbReference type="NCBI Taxonomy" id="56"/>
    <lineage>
        <taxon>Bacteria</taxon>
        <taxon>Pseudomonadati</taxon>
        <taxon>Myxococcota</taxon>
        <taxon>Polyangia</taxon>
        <taxon>Polyangiales</taxon>
        <taxon>Polyangiaceae</taxon>
        <taxon>Sorangium</taxon>
    </lineage>
</organism>
<dbReference type="InterPro" id="IPR008778">
    <property type="entry name" value="Pirin_C_dom"/>
</dbReference>
<protein>
    <submittedName>
        <fullName evidence="6">Pirin</fullName>
    </submittedName>
</protein>
<dbReference type="InterPro" id="IPR011051">
    <property type="entry name" value="RmlC_Cupin_sf"/>
</dbReference>
<feature type="domain" description="Pirin C-terminal" evidence="5">
    <location>
        <begin position="191"/>
        <end position="289"/>
    </location>
</feature>
<dbReference type="Proteomes" id="UP000238348">
    <property type="component" value="Chromosome"/>
</dbReference>
<evidence type="ECO:0000256" key="1">
    <source>
        <dbReference type="ARBA" id="ARBA00008416"/>
    </source>
</evidence>
<keyword evidence="2" id="KW-0479">Metal-binding</keyword>
<dbReference type="CDD" id="cd02247">
    <property type="entry name" value="cupin_pirin_C"/>
    <property type="match status" value="1"/>
</dbReference>
<gene>
    <name evidence="6" type="ORF">SOCE26_061400</name>
</gene>
<feature type="binding site" evidence="2">
    <location>
        <position position="72"/>
    </location>
    <ligand>
        <name>Fe cation</name>
        <dbReference type="ChEBI" id="CHEBI:24875"/>
    </ligand>
</feature>
<feature type="binding site" evidence="2">
    <location>
        <position position="74"/>
    </location>
    <ligand>
        <name>Fe cation</name>
        <dbReference type="ChEBI" id="CHEBI:24875"/>
    </ligand>
</feature>
<keyword evidence="2" id="KW-0408">Iron</keyword>
<reference evidence="6 7" key="1">
    <citation type="submission" date="2015-09" db="EMBL/GenBank/DDBJ databases">
        <title>Sorangium comparison.</title>
        <authorList>
            <person name="Zaburannyi N."/>
            <person name="Bunk B."/>
            <person name="Overmann J."/>
            <person name="Mueller R."/>
        </authorList>
    </citation>
    <scope>NUCLEOTIDE SEQUENCE [LARGE SCALE GENOMIC DNA]</scope>
    <source>
        <strain evidence="6 7">So ce26</strain>
    </source>
</reference>
<dbReference type="CDD" id="cd02909">
    <property type="entry name" value="cupin_pirin_N"/>
    <property type="match status" value="1"/>
</dbReference>
<dbReference type="RefSeq" id="WP_104983167.1">
    <property type="nucleotide sequence ID" value="NZ_CP012673.1"/>
</dbReference>
<evidence type="ECO:0000313" key="7">
    <source>
        <dbReference type="Proteomes" id="UP000238348"/>
    </source>
</evidence>
<feature type="binding site" evidence="2">
    <location>
        <position position="116"/>
    </location>
    <ligand>
        <name>Fe cation</name>
        <dbReference type="ChEBI" id="CHEBI:24875"/>
    </ligand>
</feature>
<dbReference type="InterPro" id="IPR003829">
    <property type="entry name" value="Pirin_N_dom"/>
</dbReference>
<dbReference type="PIRSF" id="PIRSF006232">
    <property type="entry name" value="Pirin"/>
    <property type="match status" value="1"/>
</dbReference>
<dbReference type="Pfam" id="PF05726">
    <property type="entry name" value="Pirin_C"/>
    <property type="match status" value="1"/>
</dbReference>
<dbReference type="SUPFAM" id="SSF51182">
    <property type="entry name" value="RmlC-like cupins"/>
    <property type="match status" value="1"/>
</dbReference>
<dbReference type="PANTHER" id="PTHR13903">
    <property type="entry name" value="PIRIN-RELATED"/>
    <property type="match status" value="1"/>
</dbReference>
<name>A0A2L0EZG6_SORCE</name>
<accession>A0A2L0EZG6</accession>
<dbReference type="GO" id="GO:0046872">
    <property type="term" value="F:metal ion binding"/>
    <property type="evidence" value="ECO:0007669"/>
    <property type="project" value="UniProtKB-KW"/>
</dbReference>
<dbReference type="InterPro" id="IPR012093">
    <property type="entry name" value="Pirin"/>
</dbReference>
<feature type="binding site" evidence="2">
    <location>
        <position position="118"/>
    </location>
    <ligand>
        <name>Fe cation</name>
        <dbReference type="ChEBI" id="CHEBI:24875"/>
    </ligand>
</feature>
<sequence>MSRYPDHEPACVDSPAGAIELVIDARARDLGGFAVRRVLPSSRRRLVGPFVFFDHMGPASFAAGEGISVRPHPHIGLATLTYLFEGEILHRDSLGTAQRIRPGDVNWMVAGGGIVHSERGDPARMAEETRLHGVQCWIALPVAHEEDAPRFEHHPAATIPVVTRPGASLRVIAGEAYGARSPVGVLSPTLYVHAELDPGAALPLPDGHTSCAAYVIEGSIGCDGQRFVEGTMLVFRAGAPAVLHASSRSHVMLLGGAPLDGERHVVWNFVSSSRERIERAKQDWKEGRFPKVPGDEIEFIPFPDV</sequence>
<evidence type="ECO:0000313" key="6">
    <source>
        <dbReference type="EMBL" id="AUX44673.1"/>
    </source>
</evidence>
<dbReference type="InterPro" id="IPR014710">
    <property type="entry name" value="RmlC-like_jellyroll"/>
</dbReference>
<comment type="similarity">
    <text evidence="1 3">Belongs to the pirin family.</text>
</comment>
<dbReference type="OrthoDB" id="9780903at2"/>
<feature type="domain" description="Pirin N-terminal" evidence="4">
    <location>
        <begin position="33"/>
        <end position="138"/>
    </location>
</feature>
<proteinExistence type="inferred from homology"/>
<dbReference type="AlphaFoldDB" id="A0A2L0EZG6"/>
<dbReference type="Pfam" id="PF02678">
    <property type="entry name" value="Pirin"/>
    <property type="match status" value="1"/>
</dbReference>
<dbReference type="Gene3D" id="2.60.120.10">
    <property type="entry name" value="Jelly Rolls"/>
    <property type="match status" value="2"/>
</dbReference>
<comment type="cofactor">
    <cofactor evidence="2">
        <name>Fe cation</name>
        <dbReference type="ChEBI" id="CHEBI:24875"/>
    </cofactor>
    <text evidence="2">Binds 1 Fe cation per subunit.</text>
</comment>
<evidence type="ECO:0000259" key="4">
    <source>
        <dbReference type="Pfam" id="PF02678"/>
    </source>
</evidence>
<dbReference type="PANTHER" id="PTHR13903:SF8">
    <property type="entry name" value="PIRIN"/>
    <property type="match status" value="1"/>
</dbReference>
<evidence type="ECO:0000259" key="5">
    <source>
        <dbReference type="Pfam" id="PF05726"/>
    </source>
</evidence>